<reference evidence="4" key="2">
    <citation type="submission" date="2021-09" db="EMBL/GenBank/DDBJ databases">
        <authorList>
            <person name="Gilroy R."/>
        </authorList>
    </citation>
    <scope>NUCLEOTIDE SEQUENCE</scope>
    <source>
        <strain evidence="4">6966</strain>
    </source>
</reference>
<dbReference type="PANTHER" id="PTHR30273">
    <property type="entry name" value="PERIPLASMIC SIGNAL SENSOR AND SIGMA FACTOR ACTIVATOR FECR-RELATED"/>
    <property type="match status" value="1"/>
</dbReference>
<evidence type="ECO:0000256" key="1">
    <source>
        <dbReference type="SAM" id="Phobius"/>
    </source>
</evidence>
<dbReference type="Pfam" id="PF16344">
    <property type="entry name" value="FecR_C"/>
    <property type="match status" value="1"/>
</dbReference>
<dbReference type="Proteomes" id="UP000742098">
    <property type="component" value="Unassembled WGS sequence"/>
</dbReference>
<gene>
    <name evidence="4" type="ORF">K8V05_00460</name>
</gene>
<evidence type="ECO:0000313" key="5">
    <source>
        <dbReference type="Proteomes" id="UP000742098"/>
    </source>
</evidence>
<evidence type="ECO:0000313" key="4">
    <source>
        <dbReference type="EMBL" id="HJF69209.1"/>
    </source>
</evidence>
<dbReference type="InterPro" id="IPR006860">
    <property type="entry name" value="FecR"/>
</dbReference>
<dbReference type="PANTHER" id="PTHR30273:SF2">
    <property type="entry name" value="PROTEIN FECR"/>
    <property type="match status" value="1"/>
</dbReference>
<dbReference type="EMBL" id="DYVS01000006">
    <property type="protein sequence ID" value="HJF69209.1"/>
    <property type="molecule type" value="Genomic_DNA"/>
</dbReference>
<sequence>MKLVERKRIAHLIFLSLFDLTNREQQLELNEWIEKRKENQRLLKRLEDSTYQSQRYSAYSEFDTLEGWKKVESRLKKRSKRLFYRFIPYAAVLLVTVGVVAFLHTRSFVQEETENGVTSLSSGVRLVLEDGRTLELNAGEIVGNDSVAGILENNGQRLVYKHSEYAVIPQQHMLQIPRGAEYMLVLSDGTKVWLNAETELSYPSFFSGESRKVKLKGEAYFEVTPDTSMPFIVETARMQVNVLGTSFNVSAYPGEIQHTTLVGGKVRAQSDGKSVELMPGEQALLTDSGIMVQTVDVNNYVGWKEKRFVFKNRPIEEVVRELERWYNVRFVISQEVQGIRLTANLPKYEDVDKILDIIEDIAQVKYEINGGEIIIKSE</sequence>
<accession>A0A921H0E4</accession>
<dbReference type="InterPro" id="IPR032508">
    <property type="entry name" value="FecR_C"/>
</dbReference>
<organism evidence="4 5">
    <name type="scientific">Butyricimonas virosa</name>
    <dbReference type="NCBI Taxonomy" id="544645"/>
    <lineage>
        <taxon>Bacteria</taxon>
        <taxon>Pseudomonadati</taxon>
        <taxon>Bacteroidota</taxon>
        <taxon>Bacteroidia</taxon>
        <taxon>Bacteroidales</taxon>
        <taxon>Odoribacteraceae</taxon>
        <taxon>Butyricimonas</taxon>
    </lineage>
</organism>
<dbReference type="Gene3D" id="3.55.50.30">
    <property type="match status" value="1"/>
</dbReference>
<dbReference type="Pfam" id="PF04773">
    <property type="entry name" value="FecR"/>
    <property type="match status" value="1"/>
</dbReference>
<feature type="transmembrane region" description="Helical" evidence="1">
    <location>
        <begin position="82"/>
        <end position="103"/>
    </location>
</feature>
<dbReference type="GO" id="GO:0016989">
    <property type="term" value="F:sigma factor antagonist activity"/>
    <property type="evidence" value="ECO:0007669"/>
    <property type="project" value="TreeGrafter"/>
</dbReference>
<dbReference type="InterPro" id="IPR012373">
    <property type="entry name" value="Ferrdict_sens_TM"/>
</dbReference>
<reference evidence="4" key="1">
    <citation type="journal article" date="2021" name="PeerJ">
        <title>Extensive microbial diversity within the chicken gut microbiome revealed by metagenomics and culture.</title>
        <authorList>
            <person name="Gilroy R."/>
            <person name="Ravi A."/>
            <person name="Getino M."/>
            <person name="Pursley I."/>
            <person name="Horton D.L."/>
            <person name="Alikhan N.F."/>
            <person name="Baker D."/>
            <person name="Gharbi K."/>
            <person name="Hall N."/>
            <person name="Watson M."/>
            <person name="Adriaenssens E.M."/>
            <person name="Foster-Nyarko E."/>
            <person name="Jarju S."/>
            <person name="Secka A."/>
            <person name="Antonio M."/>
            <person name="Oren A."/>
            <person name="Chaudhuri R.R."/>
            <person name="La Ragione R."/>
            <person name="Hildebrand F."/>
            <person name="Pallen M.J."/>
        </authorList>
    </citation>
    <scope>NUCLEOTIDE SEQUENCE</scope>
    <source>
        <strain evidence="4">6966</strain>
    </source>
</reference>
<comment type="caution">
    <text evidence="4">The sequence shown here is derived from an EMBL/GenBank/DDBJ whole genome shotgun (WGS) entry which is preliminary data.</text>
</comment>
<protein>
    <submittedName>
        <fullName evidence="4">DUF4974 domain-containing protein</fullName>
    </submittedName>
</protein>
<evidence type="ECO:0000259" key="3">
    <source>
        <dbReference type="Pfam" id="PF16344"/>
    </source>
</evidence>
<keyword evidence="1" id="KW-1133">Transmembrane helix</keyword>
<keyword evidence="1" id="KW-0472">Membrane</keyword>
<proteinExistence type="predicted"/>
<feature type="domain" description="Protein FecR C-terminal" evidence="3">
    <location>
        <begin position="307"/>
        <end position="375"/>
    </location>
</feature>
<dbReference type="AlphaFoldDB" id="A0A921H0E4"/>
<keyword evidence="1" id="KW-0812">Transmembrane</keyword>
<dbReference type="PIRSF" id="PIRSF018266">
    <property type="entry name" value="FecR"/>
    <property type="match status" value="1"/>
</dbReference>
<dbReference type="Gene3D" id="2.60.120.1440">
    <property type="match status" value="1"/>
</dbReference>
<name>A0A921H0E4_9BACT</name>
<feature type="domain" description="FecR protein" evidence="2">
    <location>
        <begin position="179"/>
        <end position="264"/>
    </location>
</feature>
<evidence type="ECO:0000259" key="2">
    <source>
        <dbReference type="Pfam" id="PF04773"/>
    </source>
</evidence>